<protein>
    <recommendedName>
        <fullName evidence="3">Transmembrane protein</fullName>
    </recommendedName>
</protein>
<gene>
    <name evidence="2" type="ORF">LCPAC201_03060</name>
</gene>
<keyword evidence="1" id="KW-1133">Transmembrane helix</keyword>
<dbReference type="EMBL" id="MK500506">
    <property type="protein sequence ID" value="QBK91005.1"/>
    <property type="molecule type" value="Genomic_DNA"/>
</dbReference>
<keyword evidence="1" id="KW-0472">Membrane</keyword>
<accession>A0A481Z632</accession>
<evidence type="ECO:0000256" key="1">
    <source>
        <dbReference type="SAM" id="Phobius"/>
    </source>
</evidence>
<keyword evidence="1" id="KW-0812">Transmembrane</keyword>
<evidence type="ECO:0000313" key="2">
    <source>
        <dbReference type="EMBL" id="QBK91005.1"/>
    </source>
</evidence>
<organism evidence="2">
    <name type="scientific">Pithovirus LCPAC201</name>
    <dbReference type="NCBI Taxonomy" id="2506591"/>
    <lineage>
        <taxon>Viruses</taxon>
        <taxon>Pithoviruses</taxon>
    </lineage>
</organism>
<evidence type="ECO:0008006" key="3">
    <source>
        <dbReference type="Google" id="ProtNLM"/>
    </source>
</evidence>
<proteinExistence type="predicted"/>
<reference evidence="2" key="1">
    <citation type="journal article" date="2019" name="MBio">
        <title>Virus Genomes from Deep Sea Sediments Expand the Ocean Megavirome and Support Independent Origins of Viral Gigantism.</title>
        <authorList>
            <person name="Backstrom D."/>
            <person name="Yutin N."/>
            <person name="Jorgensen S.L."/>
            <person name="Dharamshi J."/>
            <person name="Homa F."/>
            <person name="Zaremba-Niedwiedzka K."/>
            <person name="Spang A."/>
            <person name="Wolf Y.I."/>
            <person name="Koonin E.V."/>
            <person name="Ettema T.J."/>
        </authorList>
    </citation>
    <scope>NUCLEOTIDE SEQUENCE</scope>
</reference>
<feature type="transmembrane region" description="Helical" evidence="1">
    <location>
        <begin position="35"/>
        <end position="57"/>
    </location>
</feature>
<name>A0A481Z632_9VIRU</name>
<sequence length="215" mass="24311">MEKLKNHYIQAAHTGMKDATVEYPTTFRAEALACLGILMMLTVVLAPVAILMYICWYRKMTKLYTARISVLTTAAIAYGLQQTNNDTKLDSGFSTMKIKDDSFEAKIYDNQECFWFWAPVMCEMDRNKFKSLFTTEIGLEAENYVDIFVLEARKLPDDMTSKQWLDIKKALSVLAPRETSEVCPSGSKTGLTDKQKVNLAMNGVNLSDDLTLNLV</sequence>